<reference evidence="6" key="1">
    <citation type="submission" date="2018-09" db="EMBL/GenBank/DDBJ databases">
        <authorList>
            <person name="Ashton P.M."/>
            <person name="Dallman T."/>
            <person name="Nair S."/>
            <person name="De Pinna E."/>
            <person name="Peters T."/>
            <person name="Grant K."/>
        </authorList>
    </citation>
    <scope>NUCLEOTIDE SEQUENCE [LARGE SCALE GENOMIC DNA]</scope>
    <source>
        <strain evidence="6">574296</strain>
    </source>
</reference>
<protein>
    <recommendedName>
        <fullName evidence="7">Ail/Lom family outer membrane beta-barrel protein</fullName>
    </recommendedName>
</protein>
<proteinExistence type="predicted"/>
<comment type="caution">
    <text evidence="6">The sequence shown here is derived from an EMBL/GenBank/DDBJ whole genome shotgun (WGS) entry which is preliminary data.</text>
</comment>
<dbReference type="AlphaFoldDB" id="A0A5W9EIK6"/>
<dbReference type="Proteomes" id="UP000839923">
    <property type="component" value="Unassembled WGS sequence"/>
</dbReference>
<evidence type="ECO:0000256" key="4">
    <source>
        <dbReference type="ARBA" id="ARBA00022729"/>
    </source>
</evidence>
<sequence length="56" mass="6213">IATMKFNKHSKEDSFAYGAGVIFNPVKSISIDASWEASRFFAVDTNTFGVSVGYRF</sequence>
<keyword evidence="3" id="KW-0812">Transmembrane</keyword>
<dbReference type="GO" id="GO:0009279">
    <property type="term" value="C:cell outer membrane"/>
    <property type="evidence" value="ECO:0007669"/>
    <property type="project" value="UniProtKB-SubCell"/>
</dbReference>
<gene>
    <name evidence="6" type="ORF">D4E63_10455</name>
</gene>
<feature type="non-terminal residue" evidence="6">
    <location>
        <position position="1"/>
    </location>
</feature>
<dbReference type="PANTHER" id="PTHR35892:SF2">
    <property type="entry name" value="OUTER MEMBRANE PROTEIN PAGN"/>
    <property type="match status" value="1"/>
</dbReference>
<dbReference type="PANTHER" id="PTHR35892">
    <property type="entry name" value="OUTER MEMBRANE PROTEIN PAGN-RELATED"/>
    <property type="match status" value="1"/>
</dbReference>
<dbReference type="SUPFAM" id="SSF56925">
    <property type="entry name" value="OMPA-like"/>
    <property type="match status" value="1"/>
</dbReference>
<dbReference type="InterPro" id="IPR000758">
    <property type="entry name" value="Enterovir_OMP"/>
</dbReference>
<evidence type="ECO:0008006" key="7">
    <source>
        <dbReference type="Google" id="ProtNLM"/>
    </source>
</evidence>
<organism evidence="6">
    <name type="scientific">Salmonella enterica subsp. enterica serovar Weltevreden</name>
    <dbReference type="NCBI Taxonomy" id="57743"/>
    <lineage>
        <taxon>Bacteria</taxon>
        <taxon>Pseudomonadati</taxon>
        <taxon>Pseudomonadota</taxon>
        <taxon>Gammaproteobacteria</taxon>
        <taxon>Enterobacterales</taxon>
        <taxon>Enterobacteriaceae</taxon>
        <taxon>Salmonella</taxon>
    </lineage>
</organism>
<comment type="subcellular location">
    <subcellularLocation>
        <location evidence="1">Membrane</location>
        <topology evidence="1">Multi-pass membrane protein</topology>
    </subcellularLocation>
</comment>
<evidence type="ECO:0000256" key="2">
    <source>
        <dbReference type="ARBA" id="ARBA00022452"/>
    </source>
</evidence>
<dbReference type="PRINTS" id="PR00316">
    <property type="entry name" value="ENTEROVIROMP"/>
</dbReference>
<dbReference type="Pfam" id="PF06316">
    <property type="entry name" value="Ail_Lom"/>
    <property type="match status" value="1"/>
</dbReference>
<keyword evidence="2" id="KW-1134">Transmembrane beta strand</keyword>
<evidence type="ECO:0000313" key="6">
    <source>
        <dbReference type="EMBL" id="EBY3461175.1"/>
    </source>
</evidence>
<dbReference type="EMBL" id="AAHNVE010000012">
    <property type="protein sequence ID" value="EBY3461175.1"/>
    <property type="molecule type" value="Genomic_DNA"/>
</dbReference>
<evidence type="ECO:0000256" key="3">
    <source>
        <dbReference type="ARBA" id="ARBA00022692"/>
    </source>
</evidence>
<dbReference type="InterPro" id="IPR011250">
    <property type="entry name" value="OMP/PagP_B-barrel"/>
</dbReference>
<dbReference type="GO" id="GO:0044384">
    <property type="term" value="C:host outer membrane"/>
    <property type="evidence" value="ECO:0007669"/>
    <property type="project" value="InterPro"/>
</dbReference>
<name>A0A5W9EIK6_SALET</name>
<evidence type="ECO:0000256" key="1">
    <source>
        <dbReference type="ARBA" id="ARBA00004141"/>
    </source>
</evidence>
<keyword evidence="5" id="KW-0472">Membrane</keyword>
<accession>A0A5W9EIK6</accession>
<dbReference type="InterPro" id="IPR051723">
    <property type="entry name" value="Bact_OM_Invasion-Related"/>
</dbReference>
<dbReference type="Gene3D" id="2.40.160.20">
    <property type="match status" value="1"/>
</dbReference>
<evidence type="ECO:0000256" key="5">
    <source>
        <dbReference type="ARBA" id="ARBA00023136"/>
    </source>
</evidence>
<keyword evidence="4" id="KW-0732">Signal</keyword>